<dbReference type="Gene3D" id="3.40.33.10">
    <property type="entry name" value="CAP"/>
    <property type="match status" value="2"/>
</dbReference>
<dbReference type="CDD" id="cd05379">
    <property type="entry name" value="CAP_bacterial"/>
    <property type="match status" value="2"/>
</dbReference>
<dbReference type="SUPFAM" id="SSF55797">
    <property type="entry name" value="PR-1-like"/>
    <property type="match status" value="2"/>
</dbReference>
<dbReference type="PANTHER" id="PTHR31157">
    <property type="entry name" value="SCP DOMAIN-CONTAINING PROTEIN"/>
    <property type="match status" value="1"/>
</dbReference>
<feature type="domain" description="SCP" evidence="1">
    <location>
        <begin position="152"/>
        <end position="264"/>
    </location>
</feature>
<dbReference type="Pfam" id="PF00188">
    <property type="entry name" value="CAP"/>
    <property type="match status" value="2"/>
</dbReference>
<evidence type="ECO:0000313" key="2">
    <source>
        <dbReference type="EMBL" id="MBD2504168.1"/>
    </source>
</evidence>
<evidence type="ECO:0000259" key="1">
    <source>
        <dbReference type="Pfam" id="PF00188"/>
    </source>
</evidence>
<comment type="caution">
    <text evidence="2">The sequence shown here is derived from an EMBL/GenBank/DDBJ whole genome shotgun (WGS) entry which is preliminary data.</text>
</comment>
<accession>A0ABR8DAD3</accession>
<sequence>MEASVFEQINKFRTSQGLPALTRNTAMDNQARVHSQNMANGTRPFGHDGFAQRIAAIAIPYQAAAENVATNSGYSDPATQAVQGWLSSSGHLKNIRDNYNLTGVGVATNSKGEVYITQIFLRSSTQTTTSGSSQPTTSTINTTSVEASVFKQINKFRTSQSLPALTRNPAIDDQARIHSQNMAHGKVKFSHDGFAQRIAAIAIPYQAAAENVATNSGYSDPATQAVQGWLSSSGHLKNIRGNYNLTGVGVATNSKGEVYITQIFLRSSTQTSTSGSSQSTTSLS</sequence>
<gene>
    <name evidence="2" type="ORF">H6G83_26755</name>
</gene>
<keyword evidence="3" id="KW-1185">Reference proteome</keyword>
<dbReference type="InterPro" id="IPR035940">
    <property type="entry name" value="CAP_sf"/>
</dbReference>
<evidence type="ECO:0000313" key="3">
    <source>
        <dbReference type="Proteomes" id="UP000661112"/>
    </source>
</evidence>
<dbReference type="EMBL" id="JACJSG010000046">
    <property type="protein sequence ID" value="MBD2504168.1"/>
    <property type="molecule type" value="Genomic_DNA"/>
</dbReference>
<organism evidence="2 3">
    <name type="scientific">Anabaena azotica FACHB-119</name>
    <dbReference type="NCBI Taxonomy" id="947527"/>
    <lineage>
        <taxon>Bacteria</taxon>
        <taxon>Bacillati</taxon>
        <taxon>Cyanobacteriota</taxon>
        <taxon>Cyanophyceae</taxon>
        <taxon>Nostocales</taxon>
        <taxon>Nostocaceae</taxon>
        <taxon>Anabaena</taxon>
        <taxon>Anabaena azotica</taxon>
    </lineage>
</organism>
<protein>
    <submittedName>
        <fullName evidence="2">CAP domain-containing protein</fullName>
    </submittedName>
</protein>
<name>A0ABR8DAD3_9NOST</name>
<dbReference type="PANTHER" id="PTHR31157:SF1">
    <property type="entry name" value="SCP DOMAIN-CONTAINING PROTEIN"/>
    <property type="match status" value="1"/>
</dbReference>
<dbReference type="InterPro" id="IPR014044">
    <property type="entry name" value="CAP_dom"/>
</dbReference>
<dbReference type="Proteomes" id="UP000661112">
    <property type="component" value="Unassembled WGS sequence"/>
</dbReference>
<proteinExistence type="predicted"/>
<dbReference type="RefSeq" id="WP_190477694.1">
    <property type="nucleotide sequence ID" value="NZ_JACJSG010000046.1"/>
</dbReference>
<feature type="domain" description="SCP" evidence="1">
    <location>
        <begin position="7"/>
        <end position="120"/>
    </location>
</feature>
<reference evidence="2 3" key="1">
    <citation type="journal article" date="2020" name="ISME J.">
        <title>Comparative genomics reveals insights into cyanobacterial evolution and habitat adaptation.</title>
        <authorList>
            <person name="Chen M.Y."/>
            <person name="Teng W.K."/>
            <person name="Zhao L."/>
            <person name="Hu C.X."/>
            <person name="Zhou Y.K."/>
            <person name="Han B.P."/>
            <person name="Song L.R."/>
            <person name="Shu W.S."/>
        </authorList>
    </citation>
    <scope>NUCLEOTIDE SEQUENCE [LARGE SCALE GENOMIC DNA]</scope>
    <source>
        <strain evidence="2 3">FACHB-119</strain>
    </source>
</reference>